<evidence type="ECO:0000256" key="8">
    <source>
        <dbReference type="ARBA" id="ARBA00022741"/>
    </source>
</evidence>
<evidence type="ECO:0000256" key="7">
    <source>
        <dbReference type="ARBA" id="ARBA00022695"/>
    </source>
</evidence>
<feature type="domain" description="Riboflavin kinase" evidence="16">
    <location>
        <begin position="182"/>
        <end position="308"/>
    </location>
</feature>
<organism evidence="17 18">
    <name type="scientific">Balneicella halophila</name>
    <dbReference type="NCBI Taxonomy" id="1537566"/>
    <lineage>
        <taxon>Bacteria</taxon>
        <taxon>Pseudomonadati</taxon>
        <taxon>Bacteroidota</taxon>
        <taxon>Bacteroidia</taxon>
        <taxon>Bacteroidales</taxon>
        <taxon>Balneicellaceae</taxon>
        <taxon>Balneicella</taxon>
    </lineage>
</organism>
<evidence type="ECO:0000256" key="4">
    <source>
        <dbReference type="ARBA" id="ARBA00022630"/>
    </source>
</evidence>
<comment type="catalytic activity">
    <reaction evidence="14 15">
        <text>FMN + ATP + H(+) = FAD + diphosphate</text>
        <dbReference type="Rhea" id="RHEA:17237"/>
        <dbReference type="ChEBI" id="CHEBI:15378"/>
        <dbReference type="ChEBI" id="CHEBI:30616"/>
        <dbReference type="ChEBI" id="CHEBI:33019"/>
        <dbReference type="ChEBI" id="CHEBI:57692"/>
        <dbReference type="ChEBI" id="CHEBI:58210"/>
        <dbReference type="EC" id="2.7.7.2"/>
    </reaction>
</comment>
<dbReference type="GO" id="GO:0005524">
    <property type="term" value="F:ATP binding"/>
    <property type="evidence" value="ECO:0007669"/>
    <property type="project" value="UniProtKB-UniRule"/>
</dbReference>
<dbReference type="Pfam" id="PF06574">
    <property type="entry name" value="FAD_syn"/>
    <property type="match status" value="1"/>
</dbReference>
<gene>
    <name evidence="17" type="ORF">C7377_0747</name>
</gene>
<dbReference type="GO" id="GO:0009231">
    <property type="term" value="P:riboflavin biosynthetic process"/>
    <property type="evidence" value="ECO:0007669"/>
    <property type="project" value="InterPro"/>
</dbReference>
<dbReference type="EC" id="2.7.7.2" evidence="15"/>
<evidence type="ECO:0000313" key="17">
    <source>
        <dbReference type="EMBL" id="PVX52433.1"/>
    </source>
</evidence>
<evidence type="ECO:0000256" key="5">
    <source>
        <dbReference type="ARBA" id="ARBA00022643"/>
    </source>
</evidence>
<comment type="caution">
    <text evidence="17">The sequence shown here is derived from an EMBL/GenBank/DDBJ whole genome shotgun (WGS) entry which is preliminary data.</text>
</comment>
<dbReference type="GO" id="GO:0006747">
    <property type="term" value="P:FAD biosynthetic process"/>
    <property type="evidence" value="ECO:0007669"/>
    <property type="project" value="UniProtKB-UniRule"/>
</dbReference>
<keyword evidence="5 15" id="KW-0288">FMN</keyword>
<dbReference type="Pfam" id="PF01687">
    <property type="entry name" value="Flavokinase"/>
    <property type="match status" value="1"/>
</dbReference>
<dbReference type="InterPro" id="IPR014729">
    <property type="entry name" value="Rossmann-like_a/b/a_fold"/>
</dbReference>
<sequence>MEVHFDNFKFQVFRPVVTIGTFDGVHVGHRSVIKNLLKEASRVEGESVVITFDPHPRHIVATKESKTLLLNTLTEKIYRFSELGVDHLLIISFTEEFSNLPYEKFFKDILIDKLNIHTLLVGYDHKFGKNRGGNFEMLSRLCGKNNVNIAQTPQLQIDDKNVSSSAIRQLISNGEVEIASKMLSYNYSLKGKVIDGDKIGRTIGFPTANLDQNNPYKLLPKTGVYAVHVYHKSKKFYGMLNIGTRPSVSRRNERKVEVHIFNFSKNIYGDELRVSFIRRIRDEVKFESLEALKEQLKKDKKFIENFFKIN</sequence>
<dbReference type="FunFam" id="2.40.30.30:FF:000003">
    <property type="entry name" value="Riboflavin biosynthesis protein"/>
    <property type="match status" value="1"/>
</dbReference>
<dbReference type="InterPro" id="IPR015865">
    <property type="entry name" value="Riboflavin_kinase_bac/euk"/>
</dbReference>
<dbReference type="PANTHER" id="PTHR22749">
    <property type="entry name" value="RIBOFLAVIN KINASE/FMN ADENYLYLTRANSFERASE"/>
    <property type="match status" value="1"/>
</dbReference>
<dbReference type="NCBIfam" id="NF004162">
    <property type="entry name" value="PRK05627.1-5"/>
    <property type="match status" value="1"/>
</dbReference>
<dbReference type="InterPro" id="IPR002606">
    <property type="entry name" value="Riboflavin_kinase_bac"/>
</dbReference>
<dbReference type="SUPFAM" id="SSF82114">
    <property type="entry name" value="Riboflavin kinase-like"/>
    <property type="match status" value="1"/>
</dbReference>
<dbReference type="InterPro" id="IPR015864">
    <property type="entry name" value="FAD_synthase"/>
</dbReference>
<dbReference type="SMART" id="SM00904">
    <property type="entry name" value="Flavokinase"/>
    <property type="match status" value="1"/>
</dbReference>
<keyword evidence="6 15" id="KW-0808">Transferase</keyword>
<evidence type="ECO:0000256" key="10">
    <source>
        <dbReference type="ARBA" id="ARBA00022827"/>
    </source>
</evidence>
<keyword evidence="10 15" id="KW-0274">FAD</keyword>
<evidence type="ECO:0000256" key="13">
    <source>
        <dbReference type="ARBA" id="ARBA00047880"/>
    </source>
</evidence>
<dbReference type="PANTHER" id="PTHR22749:SF6">
    <property type="entry name" value="RIBOFLAVIN KINASE"/>
    <property type="match status" value="1"/>
</dbReference>
<evidence type="ECO:0000256" key="3">
    <source>
        <dbReference type="ARBA" id="ARBA00005201"/>
    </source>
</evidence>
<evidence type="ECO:0000256" key="1">
    <source>
        <dbReference type="ARBA" id="ARBA00002121"/>
    </source>
</evidence>
<comment type="pathway">
    <text evidence="3 15">Cofactor biosynthesis; FMN biosynthesis; FMN from riboflavin (ATP route): step 1/1.</text>
</comment>
<protein>
    <recommendedName>
        <fullName evidence="15">Riboflavin biosynthesis protein</fullName>
    </recommendedName>
    <domain>
        <recommendedName>
            <fullName evidence="15">Riboflavin kinase</fullName>
            <ecNumber evidence="15">2.7.1.26</ecNumber>
        </recommendedName>
        <alternativeName>
            <fullName evidence="15">Flavokinase</fullName>
        </alternativeName>
    </domain>
    <domain>
        <recommendedName>
            <fullName evidence="15">FMN adenylyltransferase</fullName>
            <ecNumber evidence="15">2.7.7.2</ecNumber>
        </recommendedName>
        <alternativeName>
            <fullName evidence="15">FAD pyrophosphorylase</fullName>
        </alternativeName>
        <alternativeName>
            <fullName evidence="15">FAD synthase</fullName>
        </alternativeName>
    </domain>
</protein>
<name>A0A7L4URQ3_BALHA</name>
<evidence type="ECO:0000259" key="16">
    <source>
        <dbReference type="SMART" id="SM00904"/>
    </source>
</evidence>
<keyword evidence="18" id="KW-1185">Reference proteome</keyword>
<comment type="pathway">
    <text evidence="2 15">Cofactor biosynthesis; FAD biosynthesis; FAD from FMN: step 1/1.</text>
</comment>
<dbReference type="Proteomes" id="UP000251835">
    <property type="component" value="Unassembled WGS sequence"/>
</dbReference>
<dbReference type="RefSeq" id="WP_116495968.1">
    <property type="nucleotide sequence ID" value="NZ_QENZ01000003.1"/>
</dbReference>
<evidence type="ECO:0000256" key="14">
    <source>
        <dbReference type="ARBA" id="ARBA00049494"/>
    </source>
</evidence>
<dbReference type="NCBIfam" id="NF004160">
    <property type="entry name" value="PRK05627.1-3"/>
    <property type="match status" value="1"/>
</dbReference>
<dbReference type="UniPathway" id="UPA00277">
    <property type="reaction ID" value="UER00407"/>
</dbReference>
<dbReference type="InterPro" id="IPR023468">
    <property type="entry name" value="Riboflavin_kinase"/>
</dbReference>
<comment type="function">
    <text evidence="1">Catalyzes the phosphorylation of riboflavin to FMN followed by the adenylation of FMN to FAD.</text>
</comment>
<keyword evidence="8 15" id="KW-0547">Nucleotide-binding</keyword>
<keyword evidence="7 15" id="KW-0548">Nucleotidyltransferase</keyword>
<dbReference type="OrthoDB" id="9803667at2"/>
<evidence type="ECO:0000256" key="15">
    <source>
        <dbReference type="PIRNR" id="PIRNR004491"/>
    </source>
</evidence>
<dbReference type="Gene3D" id="3.40.50.620">
    <property type="entry name" value="HUPs"/>
    <property type="match status" value="1"/>
</dbReference>
<dbReference type="NCBIfam" id="TIGR00083">
    <property type="entry name" value="ribF"/>
    <property type="match status" value="1"/>
</dbReference>
<dbReference type="InterPro" id="IPR004821">
    <property type="entry name" value="Cyt_trans-like"/>
</dbReference>
<dbReference type="EMBL" id="QENZ01000003">
    <property type="protein sequence ID" value="PVX52433.1"/>
    <property type="molecule type" value="Genomic_DNA"/>
</dbReference>
<dbReference type="Gene3D" id="2.40.30.30">
    <property type="entry name" value="Riboflavin kinase-like"/>
    <property type="match status" value="1"/>
</dbReference>
<dbReference type="GO" id="GO:0008531">
    <property type="term" value="F:riboflavin kinase activity"/>
    <property type="evidence" value="ECO:0007669"/>
    <property type="project" value="UniProtKB-UniRule"/>
</dbReference>
<proteinExistence type="inferred from homology"/>
<comment type="similarity">
    <text evidence="15">Belongs to the ribF family.</text>
</comment>
<dbReference type="UniPathway" id="UPA00276">
    <property type="reaction ID" value="UER00406"/>
</dbReference>
<dbReference type="PIRSF" id="PIRSF004491">
    <property type="entry name" value="FAD_Synth"/>
    <property type="match status" value="1"/>
</dbReference>
<dbReference type="AlphaFoldDB" id="A0A7L4URQ3"/>
<keyword evidence="11 15" id="KW-0067">ATP-binding</keyword>
<comment type="catalytic activity">
    <reaction evidence="13 15">
        <text>riboflavin + ATP = FMN + ADP + H(+)</text>
        <dbReference type="Rhea" id="RHEA:14357"/>
        <dbReference type="ChEBI" id="CHEBI:15378"/>
        <dbReference type="ChEBI" id="CHEBI:30616"/>
        <dbReference type="ChEBI" id="CHEBI:57986"/>
        <dbReference type="ChEBI" id="CHEBI:58210"/>
        <dbReference type="ChEBI" id="CHEBI:456216"/>
        <dbReference type="EC" id="2.7.1.26"/>
    </reaction>
</comment>
<dbReference type="NCBIfam" id="TIGR00125">
    <property type="entry name" value="cyt_tran_rel"/>
    <property type="match status" value="1"/>
</dbReference>
<accession>A0A7L4URQ3</accession>
<dbReference type="InterPro" id="IPR023465">
    <property type="entry name" value="Riboflavin_kinase_dom_sf"/>
</dbReference>
<dbReference type="EC" id="2.7.1.26" evidence="15"/>
<evidence type="ECO:0000256" key="6">
    <source>
        <dbReference type="ARBA" id="ARBA00022679"/>
    </source>
</evidence>
<reference evidence="17 18" key="1">
    <citation type="submission" date="2018-05" db="EMBL/GenBank/DDBJ databases">
        <title>Genomic Encyclopedia of Type Strains, Phase IV (KMG-IV): sequencing the most valuable type-strain genomes for metagenomic binning, comparative biology and taxonomic classification.</title>
        <authorList>
            <person name="Goeker M."/>
        </authorList>
    </citation>
    <scope>NUCLEOTIDE SEQUENCE [LARGE SCALE GENOMIC DNA]</scope>
    <source>
        <strain evidence="17 18">DSM 28579</strain>
    </source>
</reference>
<keyword evidence="9 15" id="KW-0418">Kinase</keyword>
<dbReference type="GO" id="GO:0003919">
    <property type="term" value="F:FMN adenylyltransferase activity"/>
    <property type="evidence" value="ECO:0007669"/>
    <property type="project" value="UniProtKB-UniRule"/>
</dbReference>
<dbReference type="FunFam" id="3.40.50.620:FF:000021">
    <property type="entry name" value="Riboflavin biosynthesis protein"/>
    <property type="match status" value="1"/>
</dbReference>
<dbReference type="GO" id="GO:0009398">
    <property type="term" value="P:FMN biosynthetic process"/>
    <property type="evidence" value="ECO:0007669"/>
    <property type="project" value="UniProtKB-UniRule"/>
</dbReference>
<evidence type="ECO:0000256" key="11">
    <source>
        <dbReference type="ARBA" id="ARBA00022840"/>
    </source>
</evidence>
<keyword evidence="12" id="KW-0511">Multifunctional enzyme</keyword>
<keyword evidence="4 15" id="KW-0285">Flavoprotein</keyword>
<dbReference type="SUPFAM" id="SSF52374">
    <property type="entry name" value="Nucleotidylyl transferase"/>
    <property type="match status" value="1"/>
</dbReference>
<evidence type="ECO:0000256" key="12">
    <source>
        <dbReference type="ARBA" id="ARBA00023268"/>
    </source>
</evidence>
<evidence type="ECO:0000256" key="9">
    <source>
        <dbReference type="ARBA" id="ARBA00022777"/>
    </source>
</evidence>
<evidence type="ECO:0000256" key="2">
    <source>
        <dbReference type="ARBA" id="ARBA00004726"/>
    </source>
</evidence>
<evidence type="ECO:0000313" key="18">
    <source>
        <dbReference type="Proteomes" id="UP000251835"/>
    </source>
</evidence>
<dbReference type="CDD" id="cd02064">
    <property type="entry name" value="FAD_synthetase_N"/>
    <property type="match status" value="1"/>
</dbReference>